<dbReference type="InterPro" id="IPR011992">
    <property type="entry name" value="EF-hand-dom_pair"/>
</dbReference>
<organism evidence="3 4">
    <name type="scientific">Pontibacter korlensis</name>
    <dbReference type="NCBI Taxonomy" id="400092"/>
    <lineage>
        <taxon>Bacteria</taxon>
        <taxon>Pseudomonadati</taxon>
        <taxon>Bacteroidota</taxon>
        <taxon>Cytophagia</taxon>
        <taxon>Cytophagales</taxon>
        <taxon>Hymenobacteraceae</taxon>
        <taxon>Pontibacter</taxon>
    </lineage>
</organism>
<dbReference type="GO" id="GO:0005509">
    <property type="term" value="F:calcium ion binding"/>
    <property type="evidence" value="ECO:0007669"/>
    <property type="project" value="InterPro"/>
</dbReference>
<keyword evidence="4" id="KW-1185">Reference proteome</keyword>
<evidence type="ECO:0000313" key="4">
    <source>
        <dbReference type="Proteomes" id="UP000033109"/>
    </source>
</evidence>
<sequence length="199" mass="22897">MKTTERSLFKLIRNAACFALLAGFVACGGEGNETTTAAENDEAITKDNDANAGVMDNWDTDKFNESFATNNYYDEWDEDNDEKLTEEEFYTSFYTIWDQDDNNEINEQEWTTATNDFGIQNQSWSSWDANGDGKLEEEEFRKSMTSTNLHQSWDKNQDKMIDEQEYTSGVFALWDDNGDGSLGGDEYNERYVRYYGKSA</sequence>
<dbReference type="PROSITE" id="PS00018">
    <property type="entry name" value="EF_HAND_1"/>
    <property type="match status" value="3"/>
</dbReference>
<dbReference type="OrthoDB" id="853638at2"/>
<feature type="chain" id="PRO_5002417043" description="EF-hand domain-containing protein" evidence="1">
    <location>
        <begin position="29"/>
        <end position="199"/>
    </location>
</feature>
<dbReference type="Proteomes" id="UP000033109">
    <property type="component" value="Chromosome"/>
</dbReference>
<dbReference type="InterPro" id="IPR018247">
    <property type="entry name" value="EF_Hand_1_Ca_BS"/>
</dbReference>
<proteinExistence type="predicted"/>
<dbReference type="AlphaFoldDB" id="A0A0E3ZGZ2"/>
<feature type="signal peptide" evidence="1">
    <location>
        <begin position="1"/>
        <end position="28"/>
    </location>
</feature>
<evidence type="ECO:0000313" key="3">
    <source>
        <dbReference type="EMBL" id="AKD05193.1"/>
    </source>
</evidence>
<reference evidence="3 4" key="1">
    <citation type="journal article" date="2015" name="Sci. Rep.">
        <title>Unraveling adaptation of Pontibacter korlensis to radiation and infertility in desert through complete genome and comparative transcriptomic analysis.</title>
        <authorList>
            <person name="Dai J."/>
            <person name="Dai W."/>
            <person name="Qiu C."/>
            <person name="Yang Z."/>
            <person name="Zhang Y."/>
            <person name="Zhou M."/>
            <person name="Zhang L."/>
            <person name="Fang C."/>
            <person name="Gao Q."/>
            <person name="Yang Q."/>
            <person name="Li X."/>
            <person name="Wang Z."/>
            <person name="Wang Z."/>
            <person name="Jia Z."/>
            <person name="Chen X."/>
        </authorList>
    </citation>
    <scope>NUCLEOTIDE SEQUENCE [LARGE SCALE GENOMIC DNA]</scope>
    <source>
        <strain evidence="3 4">X14-1T</strain>
    </source>
</reference>
<dbReference type="InterPro" id="IPR002048">
    <property type="entry name" value="EF_hand_dom"/>
</dbReference>
<gene>
    <name evidence="3" type="ORF">PKOR_21640</name>
</gene>
<dbReference type="SUPFAM" id="SSF47473">
    <property type="entry name" value="EF-hand"/>
    <property type="match status" value="1"/>
</dbReference>
<evidence type="ECO:0000259" key="2">
    <source>
        <dbReference type="PROSITE" id="PS50222"/>
    </source>
</evidence>
<name>A0A0E3ZGZ2_9BACT</name>
<dbReference type="PATRIC" id="fig|400092.3.peg.4759"/>
<evidence type="ECO:0000256" key="1">
    <source>
        <dbReference type="SAM" id="SignalP"/>
    </source>
</evidence>
<dbReference type="KEGG" id="pko:PKOR_21640"/>
<keyword evidence="1" id="KW-0732">Signal</keyword>
<dbReference type="RefSeq" id="WP_046313474.1">
    <property type="nucleotide sequence ID" value="NZ_CBCSCY010000063.1"/>
</dbReference>
<dbReference type="PROSITE" id="PS50222">
    <property type="entry name" value="EF_HAND_2"/>
    <property type="match status" value="1"/>
</dbReference>
<dbReference type="HOGENOM" id="CLU_1371120_0_0_10"/>
<feature type="domain" description="EF-hand" evidence="2">
    <location>
        <begin position="124"/>
        <end position="150"/>
    </location>
</feature>
<protein>
    <recommendedName>
        <fullName evidence="2">EF-hand domain-containing protein</fullName>
    </recommendedName>
</protein>
<accession>A0A0E3ZGZ2</accession>
<dbReference type="PROSITE" id="PS51257">
    <property type="entry name" value="PROKAR_LIPOPROTEIN"/>
    <property type="match status" value="1"/>
</dbReference>
<dbReference type="EMBL" id="CP009621">
    <property type="protein sequence ID" value="AKD05193.1"/>
    <property type="molecule type" value="Genomic_DNA"/>
</dbReference>
<dbReference type="Gene3D" id="1.10.238.10">
    <property type="entry name" value="EF-hand"/>
    <property type="match status" value="1"/>
</dbReference>